<dbReference type="InterPro" id="IPR024772">
    <property type="entry name" value="TcdA/TcdB_N"/>
</dbReference>
<dbReference type="CDD" id="cd20495">
    <property type="entry name" value="C58_PaToxP-like"/>
    <property type="match status" value="1"/>
</dbReference>
<protein>
    <submittedName>
        <fullName evidence="6">LifA/Efa1-related large cytotoxin</fullName>
    </submittedName>
</protein>
<evidence type="ECO:0000259" key="5">
    <source>
        <dbReference type="Pfam" id="PF12919"/>
    </source>
</evidence>
<feature type="domain" description="TcdA/TcdB toxin N-terminal helical" evidence="4">
    <location>
        <begin position="114"/>
        <end position="154"/>
    </location>
</feature>
<keyword evidence="2" id="KW-0378">Hydrolase</keyword>
<dbReference type="Proteomes" id="UP000781104">
    <property type="component" value="Unassembled WGS sequence"/>
</dbReference>
<reference evidence="6 7" key="1">
    <citation type="journal article" date="2021" name="Sci. Rep.">
        <title>Genetic and phenotypic analysis of the pathogenic potential of two novel Chlamydia gallinacea strains compared to Chlamydia psittaci.</title>
        <authorList>
            <person name="Heijne M."/>
            <person name="Jelocnik M."/>
            <person name="Umanets A."/>
            <person name="Brouwer M.S.M."/>
            <person name="Dinkla A."/>
            <person name="Harders F."/>
            <person name="van Keulen L.J.M."/>
            <person name="Roest H.J."/>
            <person name="Schaafsma F."/>
            <person name="Velkers F.C."/>
            <person name="van der Goot J.A."/>
            <person name="Pannekoek Y."/>
            <person name="Koets A.P."/>
        </authorList>
    </citation>
    <scope>NUCLEOTIDE SEQUENCE [LARGE SCALE GENOMIC DNA]</scope>
    <source>
        <strain evidence="6 7">NL_F725</strain>
    </source>
</reference>
<gene>
    <name evidence="6" type="ORF">JG731_00895</name>
</gene>
<keyword evidence="3" id="KW-0788">Thiol protease</keyword>
<dbReference type="EMBL" id="JAEMHH010000010">
    <property type="protein sequence ID" value="MBX6679921.1"/>
    <property type="molecule type" value="Genomic_DNA"/>
</dbReference>
<dbReference type="Pfam" id="PF11996">
    <property type="entry name" value="DUF3491"/>
    <property type="match status" value="1"/>
</dbReference>
<evidence type="ECO:0000313" key="6">
    <source>
        <dbReference type="EMBL" id="MBX6679921.1"/>
    </source>
</evidence>
<feature type="non-terminal residue" evidence="6">
    <location>
        <position position="1"/>
    </location>
</feature>
<dbReference type="InterPro" id="IPR024770">
    <property type="entry name" value="TcdA/TcdB_cat"/>
</dbReference>
<evidence type="ECO:0000259" key="4">
    <source>
        <dbReference type="Pfam" id="PF12918"/>
    </source>
</evidence>
<accession>A0ABS7IQP9</accession>
<dbReference type="InterPro" id="IPR006473">
    <property type="entry name" value="Peptidase_C58_Yopt"/>
</dbReference>
<evidence type="ECO:0000256" key="2">
    <source>
        <dbReference type="ARBA" id="ARBA00022801"/>
    </source>
</evidence>
<name>A0ABS7IQP9_9CHLA</name>
<dbReference type="InterPro" id="IPR021882">
    <property type="entry name" value="DUF3491"/>
</dbReference>
<dbReference type="Pfam" id="PF12918">
    <property type="entry name" value="TcdB_N"/>
    <property type="match status" value="1"/>
</dbReference>
<proteinExistence type="predicted"/>
<keyword evidence="1" id="KW-0645">Protease</keyword>
<dbReference type="Pfam" id="PF12919">
    <property type="entry name" value="TcdA_TcdB"/>
    <property type="match status" value="1"/>
</dbReference>
<evidence type="ECO:0000256" key="1">
    <source>
        <dbReference type="ARBA" id="ARBA00022670"/>
    </source>
</evidence>
<dbReference type="RefSeq" id="WP_221092054.1">
    <property type="nucleotide sequence ID" value="NZ_JAEMHH010000010.1"/>
</dbReference>
<dbReference type="NCBIfam" id="TIGR01586">
    <property type="entry name" value="yopT_cys_prot"/>
    <property type="match status" value="1"/>
</dbReference>
<sequence>PASHTGNWKTSFLFNCARLISYVFSLTVLPAKILTPKNPNSLPSTIPINMPSSHSSSAVSVNKGSPQVSNQKKAFLNQLIRKKRVSDGGETSLVDYDLNEKNIATRLGVTIDATCQTAMNNLRKAINRYNALKEKNSREGQYLLVKQAEFLNKIQTRLRLPTSHQSTQVMNLIKSEFKSHQIEVEKVLHGIWIAGSPPDGTDEYIKVFLQTYDEHKFFFWVDNDAYGAAKFSSILKSISLSSAIKKLRESVPTTDQEFIKKYDDLKNKYESSKDFQAKEAYSKELMDLFDSHQRLNEKVKSQFNALFLKEMVIAQDGFFNFCLLKGINKITDAVRIEYLKDVIKVSESEINDYKNIIDTNRKKIQDLVSKVNKDLGSNKVLIKDIKELQSMQSPENIYNYELEMLLRWNYAAASDQLRMYMLKEFGGIYTDLDMMPQYSTQATQKIFEYGGNRFFESLKIRRIISYAALKAAIGQTVSWEQISREIDTSNLQGTDKENLTKLFSYFQETVKSQSPKSLFQTMSPTVIRDQMPILQRYHKWSTKWNVRGLNGLMMSHKGSAVVDSVIIAQQQAYAELKSLRQNILSGEFSKTLSALSDIDQQATVGGYLLKKYLAGSVFHDFRQDSIVPGALSTLAISGPDLIMKEMRKYFISLGPIGEDFLENNGRRLGKAAFLGAYNEVRLDEGKVTFDWLNPISIGVNDVTPADESTWCGFKQKCATDLLFNEKTRDEATQGITRTTVNPEEFTKLWNDVSKFYLPPTLLEEFNQIITKPATDIAKIAEVDQSIYQTLLELPHDPKAKESLFSLQLQLAELLRTTKFPVSNQVHFFLNWQTNFEADLKKSVQLYLKAHPQTKVVLWNSELSNRVLFLKDMLAVAERHLAVSNLLDSVDKPSPSFTDITTLTKYAELKSKESLDLLTPTELDDFLDITSKIAEDQQLQEKISSIENQLNSGSFYKELEQSVSSWLALPENEFKQKVLSLIRDLSHDGSLDSQGQKRLNQWYQKICTTTFEKRVSKIQEKIQSFTKQFENNERVIFKNIDDILSDHPLFRNMQQSGYIFRDFNDITRLMLSQAGISGIISSESVFPAPSKALVDILKTTSENDYGLMQTSLSQVYDFLSSDQNSPEGKQSEQNLAENLREELQKYSPEELLIPPIESDVTAMGVRYSIENGKESEKLLLSLSPGIFNPAGYTMGLYLEALYAMHTEIQKGSLTIESAENILKNNKINCFIQREPLQKLCEYASNKSYLSLTEIHQALTGQTHLAEATKHLIGGALPGVSHILTQDNKYGRPLATAMTFSPTIAPYDYRGSGFSKDLFSNPHNAPKIPVIVESAKYSASSWSEFSNTHLSGWSDLANHLGAKSISIHPQNFLYETEGRCMGFSILYMLANDPKSYALLQENLVTLSSLFQEKEKSKLPLTQDDQDFLSRSLELIDWWQHQGNKLLMSGSVFTSLPWDLSSLRSAFNEKKLNCVLVTTPAHSLILHKINDVIGNTESTYRVTDPNFGHIDFPTLEKAMYFLSSMLDLSPEIRSRYGITSSTYTNELKIYSVNTEELSNIVFSGTDLGLASDHQLTTREKLMLKGEVKINHMLTTWETLFDIGATIDQQRISERVQPEDFDRIKIHGDILNDYLSRNVLDHQQANLIRVLLETHGVQQGTKKIQGKLITETPNHIAPLLQGVKSKISHVQTTLQIMIKDIKNQLRMRAISDNDEGIVKKVDISDNDLVTVEIESKRKKSRITLQGANLARSFRQMSRMLNELSSTGVMDMELGMSIVSLVQYARMVQEGKSSDALAKMNLFLDVKALSESTLGSIIQAMGNKFITEAGIQGFRLESALAAKLHAAASKTGGTLGQALSNAARILELPILETVAGVWNLYNSVNTLLEASSHSDQMAARVQIAFDTISLGLTLSSIASPSFMLAAGPIAAIGMGAASIARNIAKHEERHETWLKYKAFLDQGSKHVVQSFPSRGLIDLSENSVLGNVCLDLRKNPPTLTGSRSYNANRWIGHHPNLTDKQIRERLSYAYSITPQYALAKGHANSYWPQDIPKIPKGTYHTVILGYGIQYKAVTEVIYLSNQIVWREAVMETDSRYYVPPLTPQGKQSTVIGGDTFVTVLPVRLLDEDSEERLALASSYADYKINIQGGRGGVVVQVGGAGNYILTGEEFSNNIISFRAIPPPYSVHFDLTQAEQSNILVKDNKALNILKIKQSNFNTILGSNEGNDILRGNHHTNFYLGQGEVTVYSGTGSCKYHIPKINKTINITLTEGSTRHYFKIQHGVTDLKPLRGEQENSLILSRRWEENNNDDDPLPRLFIHTFFNNSSQPELFLNGKLTVSLADGITLQSIKKDSSYITGSRAILGCLSCDQSVWQKQYPEEPSYPESIFLKLERLEWPFNPNMTIFQQNGFAILEKASSHITYQIASYSDVTVHASSLYSITVEGKIGCSYSISYMPSSEEVVPPEETLPITIYLEKSSGSVQQLSLCSLLASSIQGKIHQSESSKGRGIDLIVSSLKSKVSVTLFWNNEIPGDTIIEINEKTTTSLQQWYDTLNQETSAWKTLYSNSKLIPERVEDVLGLNNTATVILSKPMSKAHILGIENKHSINLEVIGELQSGSVIASMENRRWSFFNTPLKQFNATIPAHSTKYLYFRGNQYDQGNIVFYSRVNPTSLNILEKPETILPQRQWECYEEIHVPPTTLTLQNFQRYQIADEVQELVRQLMYAQGLVRIQNRDFILKMFYIRQERGVGTVRLRFINFFEKSSCNTEPLLCTGELLIHKSFWDHLILTLGKEKFNLAILAKEFLSPHHTLQLETNPRKKYELMFPKKPCFPGANVFTYTIDPDNQQHQSVVMPFISKDMAVYVLPKATRSKNSYYLDPDTGDLYLTKIRPDHLSYSEAIVHAFLIKFKQFAYNIDKFQRIAIMGSHEVLPLSSGNLVTFSGPALRHIEFKYRTAHRILQMLWKERVVARSISVIPNNDQVLLYDPQLAVQHYKLTDAMMWDLLDRSKNSYRAKTYDSYLIQEAMHIFSPQPKWNIPKSMLQYAVGYYQEHFTQWIRGQISKNSKIYIPKGTTTFSLITTQNHMFPASENTSTITVYYSVYGLNKIADSLLLHSQAGDMTCDLLKDIVLVVKQINESQYSDRKIFIATEVFTEEDNKLESYDGGVILPAGRELQ</sequence>
<dbReference type="Gene3D" id="3.90.550.20">
    <property type="match status" value="1"/>
</dbReference>
<dbReference type="NCBIfam" id="NF033479">
    <property type="entry name" value="Efa1_rel_toxin"/>
    <property type="match status" value="1"/>
</dbReference>
<dbReference type="SUPFAM" id="SSF53448">
    <property type="entry name" value="Nucleotide-diphospho-sugar transferases"/>
    <property type="match status" value="1"/>
</dbReference>
<keyword evidence="7" id="KW-1185">Reference proteome</keyword>
<evidence type="ECO:0000313" key="7">
    <source>
        <dbReference type="Proteomes" id="UP000781104"/>
    </source>
</evidence>
<dbReference type="InterPro" id="IPR029044">
    <property type="entry name" value="Nucleotide-diphossugar_trans"/>
</dbReference>
<comment type="caution">
    <text evidence="6">The sequence shown here is derived from an EMBL/GenBank/DDBJ whole genome shotgun (WGS) entry which is preliminary data.</text>
</comment>
<organism evidence="6 7">
    <name type="scientific">Chlamydia gallinacea</name>
    <dbReference type="NCBI Taxonomy" id="1457153"/>
    <lineage>
        <taxon>Bacteria</taxon>
        <taxon>Pseudomonadati</taxon>
        <taxon>Chlamydiota</taxon>
        <taxon>Chlamydiia</taxon>
        <taxon>Chlamydiales</taxon>
        <taxon>Chlamydiaceae</taxon>
        <taxon>Chlamydia/Chlamydophila group</taxon>
        <taxon>Chlamydia</taxon>
    </lineage>
</organism>
<evidence type="ECO:0000256" key="3">
    <source>
        <dbReference type="ARBA" id="ARBA00022807"/>
    </source>
</evidence>
<feature type="domain" description="GT44" evidence="5">
    <location>
        <begin position="186"/>
        <end position="635"/>
    </location>
</feature>